<keyword evidence="2" id="KW-0808">Transferase</keyword>
<organism evidence="2 3">
    <name type="scientific">Sphingomonas taxi</name>
    <dbReference type="NCBI Taxonomy" id="1549858"/>
    <lineage>
        <taxon>Bacteria</taxon>
        <taxon>Pseudomonadati</taxon>
        <taxon>Pseudomonadota</taxon>
        <taxon>Alphaproteobacteria</taxon>
        <taxon>Sphingomonadales</taxon>
        <taxon>Sphingomonadaceae</taxon>
        <taxon>Sphingomonas</taxon>
    </lineage>
</organism>
<evidence type="ECO:0000259" key="1">
    <source>
        <dbReference type="Pfam" id="PF13439"/>
    </source>
</evidence>
<sequence length="364" mass="39778">MRILFALPGFHRFERGAEIALLSLATELGRSGEQVTVIGSGPPRDGTPYRFLHAGSVRRERLERMPRLPALRSETGWEEASFVPGLLRAYRPADHDVTITCSFPFTNWALRRPVAGGQRPPHVFVTQNGDWPAWSDDAEYRTFGCEGLVCTNPDYLARNRERWRCALIPNGIDATRFTPGPAERAPLGLPVAGPIVLMVSALIPSKRVADGVRAVSHMPGAQLVVAGDGPEREAVDRLAGELLPGRFRRLTVAATEMPALYRSADVFLHLSREESFGNVFIEALGCGLPIVGHESERLRWIVGEDAVLLDTGDPAGVARALGEAIAARATLVPRGQARAANFAWPRVAAQYRDFLAEVIAAPRR</sequence>
<dbReference type="SUPFAM" id="SSF53756">
    <property type="entry name" value="UDP-Glycosyltransferase/glycogen phosphorylase"/>
    <property type="match status" value="1"/>
</dbReference>
<dbReference type="PANTHER" id="PTHR12526:SF635">
    <property type="entry name" value="GLYCOSYL TRANSFERASE GROUP 1"/>
    <property type="match status" value="1"/>
</dbReference>
<dbReference type="GO" id="GO:0016757">
    <property type="term" value="F:glycosyltransferase activity"/>
    <property type="evidence" value="ECO:0007669"/>
    <property type="project" value="InterPro"/>
</dbReference>
<name>A0A2W5PFV5_9SPHN</name>
<dbReference type="Proteomes" id="UP000249229">
    <property type="component" value="Unassembled WGS sequence"/>
</dbReference>
<reference evidence="2 3" key="1">
    <citation type="submission" date="2017-08" db="EMBL/GenBank/DDBJ databases">
        <title>Infants hospitalized years apart are colonized by the same room-sourced microbial strains.</title>
        <authorList>
            <person name="Brooks B."/>
            <person name="Olm M.R."/>
            <person name="Firek B.A."/>
            <person name="Baker R."/>
            <person name="Thomas B.C."/>
            <person name="Morowitz M.J."/>
            <person name="Banfield J.F."/>
        </authorList>
    </citation>
    <scope>NUCLEOTIDE SEQUENCE [LARGE SCALE GENOMIC DNA]</scope>
    <source>
        <strain evidence="2">S2_005_001_R1_22</strain>
    </source>
</reference>
<dbReference type="CDD" id="cd03801">
    <property type="entry name" value="GT4_PimA-like"/>
    <property type="match status" value="1"/>
</dbReference>
<feature type="domain" description="Glycosyltransferase subfamily 4-like N-terminal" evidence="1">
    <location>
        <begin position="16"/>
        <end position="176"/>
    </location>
</feature>
<proteinExistence type="predicted"/>
<dbReference type="PANTHER" id="PTHR12526">
    <property type="entry name" value="GLYCOSYLTRANSFERASE"/>
    <property type="match status" value="1"/>
</dbReference>
<dbReference type="AlphaFoldDB" id="A0A2W5PFV5"/>
<dbReference type="Gene3D" id="3.40.50.2000">
    <property type="entry name" value="Glycogen Phosphorylase B"/>
    <property type="match status" value="2"/>
</dbReference>
<evidence type="ECO:0000313" key="3">
    <source>
        <dbReference type="Proteomes" id="UP000249229"/>
    </source>
</evidence>
<dbReference type="Pfam" id="PF13439">
    <property type="entry name" value="Glyco_transf_4"/>
    <property type="match status" value="1"/>
</dbReference>
<dbReference type="EMBL" id="QFQI01000002">
    <property type="protein sequence ID" value="PZQ61705.1"/>
    <property type="molecule type" value="Genomic_DNA"/>
</dbReference>
<protein>
    <submittedName>
        <fullName evidence="2">Glycosyltransferase family 1 protein</fullName>
    </submittedName>
</protein>
<evidence type="ECO:0000313" key="2">
    <source>
        <dbReference type="EMBL" id="PZQ61705.1"/>
    </source>
</evidence>
<gene>
    <name evidence="2" type="ORF">DI544_03480</name>
</gene>
<comment type="caution">
    <text evidence="2">The sequence shown here is derived from an EMBL/GenBank/DDBJ whole genome shotgun (WGS) entry which is preliminary data.</text>
</comment>
<dbReference type="Pfam" id="PF13692">
    <property type="entry name" value="Glyco_trans_1_4"/>
    <property type="match status" value="1"/>
</dbReference>
<accession>A0A2W5PFV5</accession>
<dbReference type="InterPro" id="IPR028098">
    <property type="entry name" value="Glyco_trans_4-like_N"/>
</dbReference>